<feature type="region of interest" description="Disordered" evidence="1">
    <location>
        <begin position="262"/>
        <end position="296"/>
    </location>
</feature>
<organism evidence="3">
    <name type="scientific">Salmonella enterica</name>
    <name type="common">Salmonella choleraesuis</name>
    <dbReference type="NCBI Taxonomy" id="28901"/>
    <lineage>
        <taxon>Bacteria</taxon>
        <taxon>Pseudomonadati</taxon>
        <taxon>Pseudomonadota</taxon>
        <taxon>Gammaproteobacteria</taxon>
        <taxon>Enterobacterales</taxon>
        <taxon>Enterobacteriaceae</taxon>
        <taxon>Salmonella</taxon>
    </lineage>
</organism>
<evidence type="ECO:0000259" key="2">
    <source>
        <dbReference type="SMART" id="SM00942"/>
    </source>
</evidence>
<dbReference type="GO" id="GO:0006355">
    <property type="term" value="P:regulation of DNA-templated transcription"/>
    <property type="evidence" value="ECO:0007669"/>
    <property type="project" value="InterPro"/>
</dbReference>
<dbReference type="EMBL" id="AAGKHU010000060">
    <property type="protein sequence ID" value="EBP0012412.1"/>
    <property type="molecule type" value="Genomic_DNA"/>
</dbReference>
<evidence type="ECO:0000256" key="1">
    <source>
        <dbReference type="SAM" id="MobiDB-lite"/>
    </source>
</evidence>
<dbReference type="InterPro" id="IPR014820">
    <property type="entry name" value="PriCT_1"/>
</dbReference>
<dbReference type="SMART" id="SM00942">
    <property type="entry name" value="PriCT_1"/>
    <property type="match status" value="1"/>
</dbReference>
<dbReference type="AlphaFoldDB" id="A0A5U2F1R4"/>
<dbReference type="GO" id="GO:0043565">
    <property type="term" value="F:sequence-specific DNA binding"/>
    <property type="evidence" value="ECO:0007669"/>
    <property type="project" value="UniProtKB-ARBA"/>
</dbReference>
<dbReference type="Gene3D" id="1.10.1220.10">
    <property type="entry name" value="Met repressor-like"/>
    <property type="match status" value="1"/>
</dbReference>
<dbReference type="Gene3D" id="1.10.340.50">
    <property type="match status" value="1"/>
</dbReference>
<comment type="caution">
    <text evidence="3">The sequence shown here is derived from an EMBL/GenBank/DDBJ whole genome shotgun (WGS) entry which is preliminary data.</text>
</comment>
<gene>
    <name evidence="3" type="ORF">HX37_16655</name>
</gene>
<dbReference type="Pfam" id="PF03090">
    <property type="entry name" value="Replicase"/>
    <property type="match status" value="1"/>
</dbReference>
<protein>
    <submittedName>
        <fullName evidence="3">Plasmid replication protein</fullName>
    </submittedName>
</protein>
<evidence type="ECO:0000313" key="3">
    <source>
        <dbReference type="EMBL" id="EBP0012412.1"/>
    </source>
</evidence>
<feature type="domain" description="Primase C-terminal 1" evidence="2">
    <location>
        <begin position="168"/>
        <end position="242"/>
    </location>
</feature>
<sequence length="327" mass="37113">MTSPALDYFAENLPRRPYHADELVCGLRIDKVAKAVFARYIQHNPPHAMYWLVFDVDRMGAAIEWSDVNAPAPNITVKNLANGHAHLFYGLTTAVRTAPDGSIKALKYAAAVECGLRDRLQSDIGYAGLISKNPLNKHWQVHEWRSELYTLDELADYVSFEPSERTESPRLDSEYGLGRNCHLFEKTRRWAYRAIRQGWPDFVQWKNAVIQRVEMYNVQLPVPLCQRECACIGNSIAKWTHKRFTESGFEQYVADTHTPEIQAERGRRGGKKNRSEVQAAKGSKGGTIGGKISKRGAIADSARSLKPWESLGISRATYYRRRANETK</sequence>
<dbReference type="InterPro" id="IPR013321">
    <property type="entry name" value="Arc_rbn_hlx_hlx"/>
</dbReference>
<reference evidence="3" key="1">
    <citation type="submission" date="2018-07" db="EMBL/GenBank/DDBJ databases">
        <authorList>
            <consortium name="GenomeTrakr network: Whole genome sequencing for foodborne pathogen traceback"/>
        </authorList>
    </citation>
    <scope>NUCLEOTIDE SEQUENCE</scope>
    <source>
        <strain evidence="3">CFSAN018538</strain>
    </source>
</reference>
<proteinExistence type="predicted"/>
<dbReference type="InterPro" id="IPR004322">
    <property type="entry name" value="Plasmid_replicase_bac"/>
</dbReference>
<accession>A0A5U2F1R4</accession>
<name>A0A5U2F1R4_SALER</name>